<dbReference type="NCBIfam" id="TIGR00246">
    <property type="entry name" value="tRNA_RlmH_YbeA"/>
    <property type="match status" value="1"/>
</dbReference>
<accession>A0A072NMB5</accession>
<comment type="caution">
    <text evidence="7">The sequence shown here is derived from an EMBL/GenBank/DDBJ whole genome shotgun (WGS) entry which is preliminary data.</text>
</comment>
<dbReference type="HAMAP" id="MF_00658">
    <property type="entry name" value="23SrRNA_methyltr_H"/>
    <property type="match status" value="1"/>
</dbReference>
<evidence type="ECO:0000256" key="2">
    <source>
        <dbReference type="ARBA" id="ARBA00022603"/>
    </source>
</evidence>
<protein>
    <recommendedName>
        <fullName evidence="6">Ribosomal RNA large subunit methyltransferase H</fullName>
        <ecNumber evidence="6">2.1.1.177</ecNumber>
    </recommendedName>
    <alternativeName>
        <fullName evidence="6">23S rRNA (pseudouridine1915-N3)-methyltransferase</fullName>
    </alternativeName>
    <alternativeName>
        <fullName evidence="6">23S rRNA m3Psi1915 methyltransferase</fullName>
    </alternativeName>
    <alternativeName>
        <fullName evidence="6">rRNA (pseudouridine-N3-)-methyltransferase RlmH</fullName>
    </alternativeName>
</protein>
<dbReference type="InterPro" id="IPR029026">
    <property type="entry name" value="tRNA_m1G_MTases_N"/>
</dbReference>
<dbReference type="EC" id="2.1.1.177" evidence="6"/>
<dbReference type="SUPFAM" id="SSF75217">
    <property type="entry name" value="alpha/beta knot"/>
    <property type="match status" value="1"/>
</dbReference>
<gene>
    <name evidence="6" type="primary">rlmH</name>
    <name evidence="7" type="ORF">M670_02807</name>
</gene>
<feature type="binding site" evidence="6">
    <location>
        <position position="108"/>
    </location>
    <ligand>
        <name>S-adenosyl-L-methionine</name>
        <dbReference type="ChEBI" id="CHEBI:59789"/>
    </ligand>
</feature>
<feature type="binding site" evidence="6">
    <location>
        <position position="76"/>
    </location>
    <ligand>
        <name>S-adenosyl-L-methionine</name>
        <dbReference type="ChEBI" id="CHEBI:59789"/>
    </ligand>
</feature>
<keyword evidence="3 6" id="KW-0808">Transferase</keyword>
<comment type="subunit">
    <text evidence="6">Homodimer.</text>
</comment>
<dbReference type="EMBL" id="JJRY01000010">
    <property type="protein sequence ID" value="KEF38048.1"/>
    <property type="molecule type" value="Genomic_DNA"/>
</dbReference>
<dbReference type="GO" id="GO:0005737">
    <property type="term" value="C:cytoplasm"/>
    <property type="evidence" value="ECO:0007669"/>
    <property type="project" value="UniProtKB-SubCell"/>
</dbReference>
<dbReference type="Pfam" id="PF02590">
    <property type="entry name" value="SPOUT_MTase"/>
    <property type="match status" value="1"/>
</dbReference>
<dbReference type="GO" id="GO:0070038">
    <property type="term" value="F:rRNA (pseudouridine-N3-)-methyltransferase activity"/>
    <property type="evidence" value="ECO:0007669"/>
    <property type="project" value="UniProtKB-UniRule"/>
</dbReference>
<name>A0A072NMB5_SCHAZ</name>
<evidence type="ECO:0000256" key="3">
    <source>
        <dbReference type="ARBA" id="ARBA00022679"/>
    </source>
</evidence>
<dbReference type="InterPro" id="IPR003742">
    <property type="entry name" value="RlmH-like"/>
</dbReference>
<evidence type="ECO:0000313" key="8">
    <source>
        <dbReference type="Proteomes" id="UP000027936"/>
    </source>
</evidence>
<dbReference type="Proteomes" id="UP000027936">
    <property type="component" value="Unassembled WGS sequence"/>
</dbReference>
<comment type="function">
    <text evidence="6">Specifically methylates the pseudouridine at position 1915 (m3Psi1915) in 23S rRNA.</text>
</comment>
<dbReference type="PANTHER" id="PTHR33603:SF1">
    <property type="entry name" value="RIBOSOMAL RNA LARGE SUBUNIT METHYLTRANSFERASE H"/>
    <property type="match status" value="1"/>
</dbReference>
<dbReference type="RefSeq" id="WP_035196182.1">
    <property type="nucleotide sequence ID" value="NZ_JJRY01000010.1"/>
</dbReference>
<sequence>MNISIFSVGKLKEKYLKQGIDEYLKRLGPYAKVEVIEVPDEKAPENLSETEMEQVKDKEGERILAKISDDTYVIILAIQGKMLSSEELAREIDQLATYGKSKIAFVIGGSLGLSKAVEKRADYALSFSKMTFPHQLMRLVLVEQIYRAFRINRGEPYHK</sequence>
<evidence type="ECO:0000256" key="6">
    <source>
        <dbReference type="HAMAP-Rule" id="MF_00658"/>
    </source>
</evidence>
<comment type="subcellular location">
    <subcellularLocation>
        <location evidence="6">Cytoplasm</location>
    </subcellularLocation>
</comment>
<keyword evidence="6" id="KW-0963">Cytoplasm</keyword>
<dbReference type="PANTHER" id="PTHR33603">
    <property type="entry name" value="METHYLTRANSFERASE"/>
    <property type="match status" value="1"/>
</dbReference>
<dbReference type="Gene3D" id="3.40.1280.10">
    <property type="match status" value="1"/>
</dbReference>
<proteinExistence type="inferred from homology"/>
<keyword evidence="4 6" id="KW-0949">S-adenosyl-L-methionine</keyword>
<feature type="binding site" evidence="6">
    <location>
        <begin position="127"/>
        <end position="132"/>
    </location>
    <ligand>
        <name>S-adenosyl-L-methionine</name>
        <dbReference type="ChEBI" id="CHEBI:59789"/>
    </ligand>
</feature>
<evidence type="ECO:0000256" key="1">
    <source>
        <dbReference type="ARBA" id="ARBA00022552"/>
    </source>
</evidence>
<evidence type="ECO:0000313" key="7">
    <source>
        <dbReference type="EMBL" id="KEF38048.1"/>
    </source>
</evidence>
<dbReference type="CDD" id="cd18081">
    <property type="entry name" value="RlmH-like"/>
    <property type="match status" value="1"/>
</dbReference>
<dbReference type="NCBIfam" id="NF000985">
    <property type="entry name" value="PRK00103.1-3"/>
    <property type="match status" value="1"/>
</dbReference>
<dbReference type="AlphaFoldDB" id="A0A072NMB5"/>
<organism evidence="7 8">
    <name type="scientific">Schinkia azotoformans MEV2011</name>
    <dbReference type="NCBI Taxonomy" id="1348973"/>
    <lineage>
        <taxon>Bacteria</taxon>
        <taxon>Bacillati</taxon>
        <taxon>Bacillota</taxon>
        <taxon>Bacilli</taxon>
        <taxon>Bacillales</taxon>
        <taxon>Bacillaceae</taxon>
        <taxon>Calidifontibacillus/Schinkia group</taxon>
        <taxon>Schinkia</taxon>
    </lineage>
</organism>
<comment type="catalytic activity">
    <reaction evidence="6">
        <text>pseudouridine(1915) in 23S rRNA + S-adenosyl-L-methionine = N(3)-methylpseudouridine(1915) in 23S rRNA + S-adenosyl-L-homocysteine + H(+)</text>
        <dbReference type="Rhea" id="RHEA:42752"/>
        <dbReference type="Rhea" id="RHEA-COMP:10221"/>
        <dbReference type="Rhea" id="RHEA-COMP:10222"/>
        <dbReference type="ChEBI" id="CHEBI:15378"/>
        <dbReference type="ChEBI" id="CHEBI:57856"/>
        <dbReference type="ChEBI" id="CHEBI:59789"/>
        <dbReference type="ChEBI" id="CHEBI:65314"/>
        <dbReference type="ChEBI" id="CHEBI:74486"/>
        <dbReference type="EC" id="2.1.1.177"/>
    </reaction>
</comment>
<comment type="similarity">
    <text evidence="5 6">Belongs to the RNA methyltransferase RlmH family.</text>
</comment>
<dbReference type="PIRSF" id="PIRSF004505">
    <property type="entry name" value="MT_bac"/>
    <property type="match status" value="1"/>
</dbReference>
<evidence type="ECO:0000256" key="5">
    <source>
        <dbReference type="ARBA" id="ARBA00038303"/>
    </source>
</evidence>
<reference evidence="7 8" key="1">
    <citation type="submission" date="2014-04" db="EMBL/GenBank/DDBJ databases">
        <title>Draft genome sequence of Bacillus azotoformans MEV2011, a (co-) denitrifying strain unable to grow in the presence of oxygen.</title>
        <authorList>
            <person name="Nielsen M."/>
            <person name="Schreiber L."/>
            <person name="Finster K."/>
            <person name="Schramm A."/>
        </authorList>
    </citation>
    <scope>NUCLEOTIDE SEQUENCE [LARGE SCALE GENOMIC DNA]</scope>
    <source>
        <strain evidence="7 8">MEV2011</strain>
    </source>
</reference>
<dbReference type="InterPro" id="IPR029028">
    <property type="entry name" value="Alpha/beta_knot_MTases"/>
</dbReference>
<dbReference type="OrthoDB" id="9806643at2"/>
<dbReference type="PATRIC" id="fig|1348973.3.peg.2714"/>
<keyword evidence="2 6" id="KW-0489">Methyltransferase</keyword>
<keyword evidence="1 6" id="KW-0698">rRNA processing</keyword>
<evidence type="ECO:0000256" key="4">
    <source>
        <dbReference type="ARBA" id="ARBA00022691"/>
    </source>
</evidence>